<keyword evidence="1" id="KW-0479">Metal-binding</keyword>
<reference evidence="8" key="1">
    <citation type="submission" date="2022-03" db="EMBL/GenBank/DDBJ databases">
        <authorList>
            <person name="Sayadi A."/>
        </authorList>
    </citation>
    <scope>NUCLEOTIDE SEQUENCE</scope>
</reference>
<accession>A0A9P0M899</accession>
<feature type="domain" description="C2H2-type" evidence="7">
    <location>
        <begin position="444"/>
        <end position="472"/>
    </location>
</feature>
<dbReference type="FunFam" id="3.30.160.60:FF:000100">
    <property type="entry name" value="Zinc finger 45-like"/>
    <property type="match status" value="1"/>
</dbReference>
<dbReference type="PROSITE" id="PS50157">
    <property type="entry name" value="ZINC_FINGER_C2H2_2"/>
    <property type="match status" value="4"/>
</dbReference>
<dbReference type="GO" id="GO:0000977">
    <property type="term" value="F:RNA polymerase II transcription regulatory region sequence-specific DNA binding"/>
    <property type="evidence" value="ECO:0007669"/>
    <property type="project" value="TreeGrafter"/>
</dbReference>
<dbReference type="OrthoDB" id="6757281at2759"/>
<keyword evidence="4" id="KW-0862">Zinc</keyword>
<comment type="caution">
    <text evidence="8">The sequence shown here is derived from an EMBL/GenBank/DDBJ whole genome shotgun (WGS) entry which is preliminary data.</text>
</comment>
<dbReference type="GO" id="GO:0045893">
    <property type="term" value="P:positive regulation of DNA-templated transcription"/>
    <property type="evidence" value="ECO:0007669"/>
    <property type="project" value="UniProtKB-ARBA"/>
</dbReference>
<dbReference type="GO" id="GO:0005694">
    <property type="term" value="C:chromosome"/>
    <property type="evidence" value="ECO:0007669"/>
    <property type="project" value="UniProtKB-ARBA"/>
</dbReference>
<feature type="domain" description="C2H2-type" evidence="7">
    <location>
        <begin position="416"/>
        <end position="443"/>
    </location>
</feature>
<name>A0A9P0M899_ACAOB</name>
<proteinExistence type="predicted"/>
<evidence type="ECO:0000256" key="5">
    <source>
        <dbReference type="PROSITE-ProRule" id="PRU00042"/>
    </source>
</evidence>
<protein>
    <recommendedName>
        <fullName evidence="7">C2H2-type domain-containing protein</fullName>
    </recommendedName>
</protein>
<organism evidence="8 9">
    <name type="scientific">Acanthoscelides obtectus</name>
    <name type="common">Bean weevil</name>
    <name type="synonym">Bruchus obtectus</name>
    <dbReference type="NCBI Taxonomy" id="200917"/>
    <lineage>
        <taxon>Eukaryota</taxon>
        <taxon>Metazoa</taxon>
        <taxon>Ecdysozoa</taxon>
        <taxon>Arthropoda</taxon>
        <taxon>Hexapoda</taxon>
        <taxon>Insecta</taxon>
        <taxon>Pterygota</taxon>
        <taxon>Neoptera</taxon>
        <taxon>Endopterygota</taxon>
        <taxon>Coleoptera</taxon>
        <taxon>Polyphaga</taxon>
        <taxon>Cucujiformia</taxon>
        <taxon>Chrysomeloidea</taxon>
        <taxon>Chrysomelidae</taxon>
        <taxon>Bruchinae</taxon>
        <taxon>Bruchini</taxon>
        <taxon>Acanthoscelides</taxon>
    </lineage>
</organism>
<evidence type="ECO:0000256" key="1">
    <source>
        <dbReference type="ARBA" id="ARBA00022723"/>
    </source>
</evidence>
<dbReference type="GO" id="GO:0008270">
    <property type="term" value="F:zinc ion binding"/>
    <property type="evidence" value="ECO:0007669"/>
    <property type="project" value="UniProtKB-KW"/>
</dbReference>
<dbReference type="InterPro" id="IPR036236">
    <property type="entry name" value="Znf_C2H2_sf"/>
</dbReference>
<feature type="domain" description="C2H2-type" evidence="7">
    <location>
        <begin position="89"/>
        <end position="118"/>
    </location>
</feature>
<dbReference type="Proteomes" id="UP001152888">
    <property type="component" value="Unassembled WGS sequence"/>
</dbReference>
<evidence type="ECO:0000256" key="3">
    <source>
        <dbReference type="ARBA" id="ARBA00022771"/>
    </source>
</evidence>
<feature type="coiled-coil region" evidence="6">
    <location>
        <begin position="189"/>
        <end position="223"/>
    </location>
</feature>
<dbReference type="PANTHER" id="PTHR24409">
    <property type="entry name" value="ZINC FINGER PROTEIN 142"/>
    <property type="match status" value="1"/>
</dbReference>
<keyword evidence="2" id="KW-0677">Repeat</keyword>
<sequence>MKMECSVTGPLEECIYSEEIDKYQDMDCEATSAEVDVKPDIEDVNVELGESIKAADEGIVVKQEPLEFVATEAKLLDGIGESLDAGLIHTCVIPPCRSRFTRKCYLEIHLKRHSSVKQCTLCLKDFQSNILFLKHISQHLRAKAKEYKEDHLFCFHCCTQHTSRKALRTHSKSYCSKNEDHLEKREILKKLAKDQYHKARNKAKQQQNEIAKVVVKLEKEDNEIEKDECEFEDNPEYITISALRELATDQSSDVAKELTAGKNIDDINESTSEERVAVKEEKEDVIDNNTEDNYEIQNVNGGQTVNTTEIDETIQSDLWRKSSEYPACEVCGMKFRYMACVHIHMMVHTSSLHCVLCNDMFIPRFKEFSSHVYQHVKDKLAEYKRFELQCPYCGIRFKERKLVMIHMRIHTNERPFKCDICGNAFKQRNSLQTHQVTHSKEKPFTCQECGGKYTTSSSLKRHVRKMHNMQRNIKCGHCGMVFHNYQAAQDHRMEAHVGKLFKRYCSLCNEHFFSRVKYTAHVEMHKKSL</sequence>
<dbReference type="Pfam" id="PF00096">
    <property type="entry name" value="zf-C2H2"/>
    <property type="match status" value="3"/>
</dbReference>
<evidence type="ECO:0000259" key="7">
    <source>
        <dbReference type="PROSITE" id="PS50157"/>
    </source>
</evidence>
<dbReference type="Gene3D" id="3.30.160.60">
    <property type="entry name" value="Classic Zinc Finger"/>
    <property type="match status" value="3"/>
</dbReference>
<dbReference type="GO" id="GO:0000981">
    <property type="term" value="F:DNA-binding transcription factor activity, RNA polymerase II-specific"/>
    <property type="evidence" value="ECO:0007669"/>
    <property type="project" value="TreeGrafter"/>
</dbReference>
<dbReference type="InterPro" id="IPR013087">
    <property type="entry name" value="Znf_C2H2_type"/>
</dbReference>
<dbReference type="PROSITE" id="PS00028">
    <property type="entry name" value="ZINC_FINGER_C2H2_1"/>
    <property type="match status" value="8"/>
</dbReference>
<evidence type="ECO:0000256" key="6">
    <source>
        <dbReference type="SAM" id="Coils"/>
    </source>
</evidence>
<dbReference type="FunFam" id="3.30.160.60:FF:001732">
    <property type="entry name" value="Zgc:162936"/>
    <property type="match status" value="1"/>
</dbReference>
<dbReference type="SUPFAM" id="SSF57667">
    <property type="entry name" value="beta-beta-alpha zinc fingers"/>
    <property type="match status" value="3"/>
</dbReference>
<dbReference type="PANTHER" id="PTHR24409:SF295">
    <property type="entry name" value="AZ2-RELATED"/>
    <property type="match status" value="1"/>
</dbReference>
<keyword evidence="3 5" id="KW-0863">Zinc-finger</keyword>
<keyword evidence="6" id="KW-0175">Coiled coil</keyword>
<dbReference type="GO" id="GO:0005634">
    <property type="term" value="C:nucleus"/>
    <property type="evidence" value="ECO:0007669"/>
    <property type="project" value="TreeGrafter"/>
</dbReference>
<evidence type="ECO:0000313" key="9">
    <source>
        <dbReference type="Proteomes" id="UP001152888"/>
    </source>
</evidence>
<keyword evidence="9" id="KW-1185">Reference proteome</keyword>
<dbReference type="SMART" id="SM00355">
    <property type="entry name" value="ZnF_C2H2"/>
    <property type="match status" value="9"/>
</dbReference>
<feature type="domain" description="C2H2-type" evidence="7">
    <location>
        <begin position="388"/>
        <end position="415"/>
    </location>
</feature>
<evidence type="ECO:0000256" key="4">
    <source>
        <dbReference type="ARBA" id="ARBA00022833"/>
    </source>
</evidence>
<evidence type="ECO:0000313" key="8">
    <source>
        <dbReference type="EMBL" id="CAH2009160.1"/>
    </source>
</evidence>
<gene>
    <name evidence="8" type="ORF">ACAOBT_LOCUS30656</name>
</gene>
<evidence type="ECO:0000256" key="2">
    <source>
        <dbReference type="ARBA" id="ARBA00022737"/>
    </source>
</evidence>
<dbReference type="AlphaFoldDB" id="A0A9P0M899"/>
<dbReference type="EMBL" id="CAKOFQ010007861">
    <property type="protein sequence ID" value="CAH2009160.1"/>
    <property type="molecule type" value="Genomic_DNA"/>
</dbReference>